<name>A0A0P0NXB1_9CAUL</name>
<dbReference type="SUPFAM" id="SSF55729">
    <property type="entry name" value="Acyl-CoA N-acyltransferases (Nat)"/>
    <property type="match status" value="1"/>
</dbReference>
<organism evidence="2 3">
    <name type="scientific">Caulobacter henricii</name>
    <dbReference type="NCBI Taxonomy" id="69395"/>
    <lineage>
        <taxon>Bacteria</taxon>
        <taxon>Pseudomonadati</taxon>
        <taxon>Pseudomonadota</taxon>
        <taxon>Alphaproteobacteria</taxon>
        <taxon>Caulobacterales</taxon>
        <taxon>Caulobacteraceae</taxon>
        <taxon>Caulobacter</taxon>
    </lineage>
</organism>
<gene>
    <name evidence="2" type="ORF">AQ619_02950</name>
</gene>
<feature type="domain" description="N-acetyltransferase" evidence="1">
    <location>
        <begin position="32"/>
        <end position="174"/>
    </location>
</feature>
<dbReference type="PANTHER" id="PTHR43441:SF6">
    <property type="entry name" value="N-ACETYLTRANSFERASE DOMAIN-CONTAINING PROTEIN"/>
    <property type="match status" value="1"/>
</dbReference>
<protein>
    <recommendedName>
        <fullName evidence="1">N-acetyltransferase domain-containing protein</fullName>
    </recommendedName>
</protein>
<accession>A0A0P0NXB1</accession>
<dbReference type="PANTHER" id="PTHR43441">
    <property type="entry name" value="RIBOSOMAL-PROTEIN-SERINE ACETYLTRANSFERASE"/>
    <property type="match status" value="1"/>
</dbReference>
<evidence type="ECO:0000313" key="2">
    <source>
        <dbReference type="EMBL" id="ALL12399.1"/>
    </source>
</evidence>
<evidence type="ECO:0000313" key="3">
    <source>
        <dbReference type="Proteomes" id="UP000056905"/>
    </source>
</evidence>
<dbReference type="Gene3D" id="3.40.630.30">
    <property type="match status" value="1"/>
</dbReference>
<dbReference type="InterPro" id="IPR000182">
    <property type="entry name" value="GNAT_dom"/>
</dbReference>
<dbReference type="InterPro" id="IPR016181">
    <property type="entry name" value="Acyl_CoA_acyltransferase"/>
</dbReference>
<dbReference type="GO" id="GO:0005737">
    <property type="term" value="C:cytoplasm"/>
    <property type="evidence" value="ECO:0007669"/>
    <property type="project" value="TreeGrafter"/>
</dbReference>
<dbReference type="GO" id="GO:0008999">
    <property type="term" value="F:protein-N-terminal-alanine acetyltransferase activity"/>
    <property type="evidence" value="ECO:0007669"/>
    <property type="project" value="TreeGrafter"/>
</dbReference>
<dbReference type="AlphaFoldDB" id="A0A0P0NXB1"/>
<dbReference type="KEGG" id="chq:AQ619_02950"/>
<dbReference type="EMBL" id="CP013002">
    <property type="protein sequence ID" value="ALL12399.1"/>
    <property type="molecule type" value="Genomic_DNA"/>
</dbReference>
<reference evidence="2 3" key="1">
    <citation type="submission" date="2015-10" db="EMBL/GenBank/DDBJ databases">
        <title>Conservation of the essential genome among Caulobacter and Brevundimonas species.</title>
        <authorList>
            <person name="Scott D."/>
            <person name="Ely B."/>
        </authorList>
    </citation>
    <scope>NUCLEOTIDE SEQUENCE [LARGE SCALE GENOMIC DNA]</scope>
    <source>
        <strain evidence="2 3">CB4</strain>
    </source>
</reference>
<dbReference type="PROSITE" id="PS51186">
    <property type="entry name" value="GNAT"/>
    <property type="match status" value="1"/>
</dbReference>
<keyword evidence="3" id="KW-1185">Reference proteome</keyword>
<sequence>MTESPLMEQGRSVSLICATSEMIQAEDMGGEAIASCLGVAPPASWPPEHNDAATRSWMSDLLAQNPDEPGYVSWYVIGQGRLVGVCGYKGPPNLWGEVEIGYSIVEAEHRKGFGVEAAGLLVARAFRDPRVAVVTAETLPALVASQKVLMRCGFSHVGGHMDPDQGQIMRFEVPRPA</sequence>
<dbReference type="RefSeq" id="WP_062144023.1">
    <property type="nucleotide sequence ID" value="NZ_CP013002.1"/>
</dbReference>
<dbReference type="InterPro" id="IPR051908">
    <property type="entry name" value="Ribosomal_N-acetyltransferase"/>
</dbReference>
<dbReference type="GO" id="GO:1990189">
    <property type="term" value="F:protein N-terminal-serine acetyltransferase activity"/>
    <property type="evidence" value="ECO:0007669"/>
    <property type="project" value="TreeGrafter"/>
</dbReference>
<dbReference type="STRING" id="69395.AQ619_02950"/>
<proteinExistence type="predicted"/>
<evidence type="ECO:0000259" key="1">
    <source>
        <dbReference type="PROSITE" id="PS51186"/>
    </source>
</evidence>
<dbReference type="OrthoDB" id="9797989at2"/>
<dbReference type="Pfam" id="PF13302">
    <property type="entry name" value="Acetyltransf_3"/>
    <property type="match status" value="1"/>
</dbReference>
<dbReference type="Proteomes" id="UP000056905">
    <property type="component" value="Chromosome"/>
</dbReference>